<evidence type="ECO:0000256" key="3">
    <source>
        <dbReference type="ARBA" id="ARBA00022490"/>
    </source>
</evidence>
<dbReference type="OrthoDB" id="9131762at2"/>
<dbReference type="GO" id="GO:0003727">
    <property type="term" value="F:single-stranded RNA binding"/>
    <property type="evidence" value="ECO:0007669"/>
    <property type="project" value="TreeGrafter"/>
</dbReference>
<evidence type="ECO:0000256" key="2">
    <source>
        <dbReference type="ARBA" id="ARBA00009035"/>
    </source>
</evidence>
<dbReference type="EMBL" id="CP017887">
    <property type="protein sequence ID" value="APC19472.1"/>
    <property type="molecule type" value="Genomic_DNA"/>
</dbReference>
<dbReference type="AlphaFoldDB" id="A0A1J0EUG4"/>
<comment type="similarity">
    <text evidence="2">Belongs to the YejK family.</text>
</comment>
<dbReference type="Proteomes" id="UP000182567">
    <property type="component" value="Plasmid unnamed1"/>
</dbReference>
<name>A0A1J0EUG4_9PSED</name>
<evidence type="ECO:0000313" key="5">
    <source>
        <dbReference type="Proteomes" id="UP000182567"/>
    </source>
</evidence>
<accession>A0A1J0EUG4</accession>
<sequence length="337" mass="37786">MPIKHAVIHQIDKKPDGTPSVLHARQTELPESAAMENLLGDLNQAYNAKTGKGWGFFHAESGAYPFRSWLAAYLDGHSNFIAFSRLAVEHLQKLMEESNLTVGGHVLFAHYQQGMTDYLTVAILHNRESMAMTEVLDVTEVRHVDLDQLHLASRINLSEWHSNNESRQYISFVKGKKGRKVSEYFRDFIGCQEGIDSPSETRTLLKAVSDYVVKQELSADEVSEITHTVINYSNSQNKLSEPVSLSELSPLINEYEPQAFSEHISTGDYGLSQQIPVDKKTLDKYARFAGRAGGLSIAFESSMLGNQVEFDPEQNTLLIRKLPSALADQLRRSTSKK</sequence>
<reference evidence="5" key="1">
    <citation type="submission" date="2016-10" db="EMBL/GenBank/DDBJ databases">
        <title>Pseudomonas frederiksbergensis ERGS4:02 complete genome.</title>
        <authorList>
            <person name="Kumar R."/>
            <person name="Acharya V."/>
            <person name="Singh D."/>
        </authorList>
    </citation>
    <scope>NUCLEOTIDE SEQUENCE [LARGE SCALE GENOMIC DNA]</scope>
    <source>
        <strain evidence="5">ERGS4:02</strain>
        <plasmid evidence="5">Plasmid unnamed1</plasmid>
    </source>
</reference>
<evidence type="ECO:0000313" key="4">
    <source>
        <dbReference type="EMBL" id="APC19472.1"/>
    </source>
</evidence>
<evidence type="ECO:0000256" key="1">
    <source>
        <dbReference type="ARBA" id="ARBA00004453"/>
    </source>
</evidence>
<gene>
    <name evidence="4" type="ORF">BLL42_27445</name>
</gene>
<dbReference type="GO" id="GO:0003690">
    <property type="term" value="F:double-stranded DNA binding"/>
    <property type="evidence" value="ECO:0007669"/>
    <property type="project" value="TreeGrafter"/>
</dbReference>
<comment type="subcellular location">
    <subcellularLocation>
        <location evidence="1">Cytoplasm</location>
        <location evidence="1">Nucleoid</location>
    </subcellularLocation>
</comment>
<keyword evidence="4" id="KW-0614">Plasmid</keyword>
<dbReference type="GO" id="GO:0043590">
    <property type="term" value="C:bacterial nucleoid"/>
    <property type="evidence" value="ECO:0007669"/>
    <property type="project" value="TreeGrafter"/>
</dbReference>
<dbReference type="PANTHER" id="PTHR38772:SF1">
    <property type="entry name" value="NUCLEOID-ASSOCIATED PROTEIN YEJK"/>
    <property type="match status" value="1"/>
</dbReference>
<dbReference type="RefSeq" id="WP_071555976.1">
    <property type="nucleotide sequence ID" value="NZ_CP017887.1"/>
</dbReference>
<dbReference type="GeneID" id="46912023"/>
<geneLocation type="plasmid" evidence="4">
    <name>unnamed1</name>
</geneLocation>
<keyword evidence="3" id="KW-0963">Cytoplasm</keyword>
<dbReference type="NCBIfam" id="NF001557">
    <property type="entry name" value="PRK00378.1"/>
    <property type="match status" value="1"/>
</dbReference>
<organism evidence="4 5">
    <name type="scientific">Pseudomonas frederiksbergensis</name>
    <dbReference type="NCBI Taxonomy" id="104087"/>
    <lineage>
        <taxon>Bacteria</taxon>
        <taxon>Pseudomonadati</taxon>
        <taxon>Pseudomonadota</taxon>
        <taxon>Gammaproteobacteria</taxon>
        <taxon>Pseudomonadales</taxon>
        <taxon>Pseudomonadaceae</taxon>
        <taxon>Pseudomonas</taxon>
    </lineage>
</organism>
<protein>
    <submittedName>
        <fullName evidence="4">Nucleoid-associated protein YejK</fullName>
    </submittedName>
</protein>
<proteinExistence type="inferred from homology"/>
<dbReference type="Pfam" id="PF04245">
    <property type="entry name" value="NA37"/>
    <property type="match status" value="1"/>
</dbReference>
<dbReference type="PANTHER" id="PTHR38772">
    <property type="match status" value="1"/>
</dbReference>
<dbReference type="InterPro" id="IPR007358">
    <property type="entry name" value="Nucleoid_associated_NdpA"/>
</dbReference>